<name>A0A073CF42_PLAA1</name>
<dbReference type="Proteomes" id="UP000027395">
    <property type="component" value="Chromosome"/>
</dbReference>
<evidence type="ECO:0000259" key="1">
    <source>
        <dbReference type="PROSITE" id="PS50837"/>
    </source>
</evidence>
<dbReference type="PROSITE" id="PS50837">
    <property type="entry name" value="NACHT"/>
    <property type="match status" value="1"/>
</dbReference>
<dbReference type="EMBL" id="CM002803">
    <property type="protein sequence ID" value="KEI66736.1"/>
    <property type="molecule type" value="Genomic_DNA"/>
</dbReference>
<dbReference type="AlphaFoldDB" id="A0A073CF42"/>
<organism evidence="2 3">
    <name type="scientific">Planktothrix agardhii (strain NIVA-CYA 126/8)</name>
    <dbReference type="NCBI Taxonomy" id="388467"/>
    <lineage>
        <taxon>Bacteria</taxon>
        <taxon>Bacillati</taxon>
        <taxon>Cyanobacteriota</taxon>
        <taxon>Cyanophyceae</taxon>
        <taxon>Oscillatoriophycideae</taxon>
        <taxon>Oscillatoriales</taxon>
        <taxon>Microcoleaceae</taxon>
        <taxon>Planktothrix</taxon>
    </lineage>
</organism>
<dbReference type="SUPFAM" id="SSF52540">
    <property type="entry name" value="P-loop containing nucleoside triphosphate hydrolases"/>
    <property type="match status" value="1"/>
</dbReference>
<dbReference type="HOGENOM" id="CLU_016337_1_0_3"/>
<reference evidence="2 3" key="1">
    <citation type="journal article" date="2014" name="Appl. Environ. Microbiol.">
        <title>Elucidation of insertion elements encoded on plasmids and in vitro construction of shuttle vectors from the toxic cyanobacterium Planktothrix.</title>
        <authorList>
            <person name="Christiansen G."/>
            <person name="Goesmann A."/>
            <person name="Kurmayer R."/>
        </authorList>
    </citation>
    <scope>NUCLEOTIDE SEQUENCE [LARGE SCALE GENOMIC DNA]</scope>
    <source>
        <strain evidence="2 3">NIVA-CYA 126/8</strain>
    </source>
</reference>
<dbReference type="InterPro" id="IPR027417">
    <property type="entry name" value="P-loop_NTPase"/>
</dbReference>
<dbReference type="PANTHER" id="PTHR46844">
    <property type="entry name" value="SLR5058 PROTEIN"/>
    <property type="match status" value="1"/>
</dbReference>
<gene>
    <name evidence="2" type="ORF">A19Y_1736</name>
</gene>
<dbReference type="eggNOG" id="COG5635">
    <property type="taxonomic scope" value="Bacteria"/>
</dbReference>
<evidence type="ECO:0000313" key="2">
    <source>
        <dbReference type="EMBL" id="KEI66736.1"/>
    </source>
</evidence>
<sequence>MECANRRLNQKNLSLAEKFKTLANKIKLAIQSIEQFFAGEPIERDVFINICPKLKLEWRSILDIDFLRVIVEVIPQIRSHYYNKIQDQCGTLQILDVARPIELDEIYVHVNILDEPISYTRLDCSDFPQIYNPTTDEFNRWGLGNVRNPEVPGIEVIENHSKLMVLGRPGAGKSTFLQHIAIQCNQGELQADRVPIFIRLKTFAEDATDREDFSLLHYISQQLDSCGVVNQSVEKILNYGRVLILLDGLDEVPEYDGDEVVKQIRRFCEKYYKNQFIITCRIAAQKYKFPNFTDVEVSDFNDKQIKNFAKKWFIAVDKNSEKEGKEKANKFIKKLNLRENQPIREIAVTPILLILTCLVFQSKTEFPSNRAKLYEEGLEILLKKWDESRGIERDNTYKSLSTLRKKQLLSQVAEITFKDGDYFLEQDKLQKLIGNYLRTLPDANTDPFQLQLDSEAVLKSIAVQHGLLVERAQRIYSFSHLTFQEHFTARAIIDSLNSRALNRLVSHITKRNWREVFLLAVGMMQPADQLLLSMKEQIDELVADDKLQQFLAWVNQKSLAVQVADKPTVRAFYLTFILDLDYFHAQQLDQALNNALISASFLDDAINSACVISATNISSDVIICHNAISQDFNDTYSEFCSLKNDLDLAFDLASDPAHNFNSELVNALNPKFNLKLTHSLQQLKNKLPDPNTNEEIIEWWQKNGQLWTDKLKLVMIEYRDFNQKSQFSEYHKKLLQQYYYANNLLVDCLNSGCEVSPKLCEEIKHTLLLPISESKNKKTNI</sequence>
<dbReference type="PATRIC" id="fig|388467.6.peg.1678"/>
<evidence type="ECO:0000313" key="3">
    <source>
        <dbReference type="Proteomes" id="UP000027395"/>
    </source>
</evidence>
<dbReference type="InterPro" id="IPR054501">
    <property type="entry name" value="NCH2"/>
</dbReference>
<dbReference type="PANTHER" id="PTHR46844:SF1">
    <property type="entry name" value="SLR5058 PROTEIN"/>
    <property type="match status" value="1"/>
</dbReference>
<dbReference type="Gene3D" id="3.40.50.300">
    <property type="entry name" value="P-loop containing nucleotide triphosphate hydrolases"/>
    <property type="match status" value="1"/>
</dbReference>
<keyword evidence="3" id="KW-1185">Reference proteome</keyword>
<dbReference type="InterPro" id="IPR007111">
    <property type="entry name" value="NACHT_NTPase"/>
</dbReference>
<proteinExistence type="predicted"/>
<feature type="domain" description="NACHT" evidence="1">
    <location>
        <begin position="161"/>
        <end position="281"/>
    </location>
</feature>
<dbReference type="Pfam" id="PF22727">
    <property type="entry name" value="NCH2"/>
    <property type="match status" value="1"/>
</dbReference>
<accession>A0A073CF42</accession>
<dbReference type="STRING" id="388467.A19Y_1736"/>
<dbReference type="Pfam" id="PF05729">
    <property type="entry name" value="NACHT"/>
    <property type="match status" value="1"/>
</dbReference>
<protein>
    <recommendedName>
        <fullName evidence="1">NACHT domain-containing protein</fullName>
    </recommendedName>
</protein>